<comment type="pathway">
    <text evidence="1">Protein modification; protein ubiquitination.</text>
</comment>
<dbReference type="CDD" id="cd16633">
    <property type="entry name" value="mRING-HC-C3HC3D_RBR_HOIL1"/>
    <property type="match status" value="1"/>
</dbReference>
<dbReference type="Gene3D" id="3.30.40.10">
    <property type="entry name" value="Zinc/RING finger domain, C3HC4 (zinc finger)"/>
    <property type="match status" value="1"/>
</dbReference>
<dbReference type="GO" id="GO:0097039">
    <property type="term" value="P:protein linear polyubiquitination"/>
    <property type="evidence" value="ECO:0007669"/>
    <property type="project" value="TreeGrafter"/>
</dbReference>
<dbReference type="InterPro" id="IPR001841">
    <property type="entry name" value="Znf_RING"/>
</dbReference>
<dbReference type="InterPro" id="IPR047559">
    <property type="entry name" value="HOIL1_RBR_mRING-HC-C3HC3D"/>
</dbReference>
<dbReference type="FunFam" id="3.30.40.10:FF:000137">
    <property type="entry name" value="RanBP-type and C3HC4-type zinc finger-containing protein 1"/>
    <property type="match status" value="1"/>
</dbReference>
<evidence type="ECO:0000256" key="1">
    <source>
        <dbReference type="ARBA" id="ARBA00004906"/>
    </source>
</evidence>
<dbReference type="PANTHER" id="PTHR22770">
    <property type="entry name" value="UBIQUITIN CONJUGATING ENZYME 7 INTERACTING PROTEIN-RELATED"/>
    <property type="match status" value="1"/>
</dbReference>
<evidence type="ECO:0000256" key="10">
    <source>
        <dbReference type="SAM" id="MobiDB-lite"/>
    </source>
</evidence>
<keyword evidence="8" id="KW-0862">Zinc</keyword>
<dbReference type="GO" id="GO:0043161">
    <property type="term" value="P:proteasome-mediated ubiquitin-dependent protein catabolic process"/>
    <property type="evidence" value="ECO:0007669"/>
    <property type="project" value="TreeGrafter"/>
</dbReference>
<feature type="domain" description="RING-type" evidence="14">
    <location>
        <begin position="711"/>
        <end position="939"/>
    </location>
</feature>
<feature type="chain" id="PRO_5012827266" evidence="11">
    <location>
        <begin position="20"/>
        <end position="943"/>
    </location>
</feature>
<keyword evidence="3" id="KW-0808">Transferase</keyword>
<evidence type="ECO:0000256" key="5">
    <source>
        <dbReference type="ARBA" id="ARBA00022737"/>
    </source>
</evidence>
<dbReference type="InterPro" id="IPR000626">
    <property type="entry name" value="Ubiquitin-like_dom"/>
</dbReference>
<accession>A0A224Z9F7</accession>
<keyword evidence="5" id="KW-0677">Repeat</keyword>
<dbReference type="PROSITE" id="PS51873">
    <property type="entry name" value="TRIAD"/>
    <property type="match status" value="1"/>
</dbReference>
<reference evidence="15" key="1">
    <citation type="journal article" date="2017" name="Parasit. Vectors">
        <title>Sialotranscriptomics of Rhipicephalus zambeziensis reveals intricate expression profiles of secretory proteins and suggests tight temporal transcriptional regulation during blood-feeding.</title>
        <authorList>
            <person name="de Castro M.H."/>
            <person name="de Klerk D."/>
            <person name="Pienaar R."/>
            <person name="Rees D.J.G."/>
            <person name="Mans B.J."/>
        </authorList>
    </citation>
    <scope>NUCLEOTIDE SEQUENCE</scope>
    <source>
        <tissue evidence="15">Salivary glands</tissue>
    </source>
</reference>
<dbReference type="EMBL" id="GFPF01013125">
    <property type="protein sequence ID" value="MAA24271.1"/>
    <property type="molecule type" value="Transcribed_RNA"/>
</dbReference>
<evidence type="ECO:0000256" key="3">
    <source>
        <dbReference type="ARBA" id="ARBA00022679"/>
    </source>
</evidence>
<dbReference type="PROSITE" id="PS50089">
    <property type="entry name" value="ZF_RING_2"/>
    <property type="match status" value="1"/>
</dbReference>
<feature type="region of interest" description="Disordered" evidence="10">
    <location>
        <begin position="168"/>
        <end position="201"/>
    </location>
</feature>
<keyword evidence="6 9" id="KW-0863">Zinc-finger</keyword>
<dbReference type="InterPro" id="IPR029071">
    <property type="entry name" value="Ubiquitin-like_domsf"/>
</dbReference>
<dbReference type="SUPFAM" id="SSF57850">
    <property type="entry name" value="RING/U-box"/>
    <property type="match status" value="3"/>
</dbReference>
<dbReference type="InterPro" id="IPR047558">
    <property type="entry name" value="BRcat_RBR_HOIL1"/>
</dbReference>
<dbReference type="CDD" id="cd20358">
    <property type="entry name" value="Rcat_RBR_HOIL1"/>
    <property type="match status" value="1"/>
</dbReference>
<feature type="compositionally biased region" description="Polar residues" evidence="10">
    <location>
        <begin position="106"/>
        <end position="120"/>
    </location>
</feature>
<dbReference type="GO" id="GO:0043130">
    <property type="term" value="F:ubiquitin binding"/>
    <property type="evidence" value="ECO:0007669"/>
    <property type="project" value="TreeGrafter"/>
</dbReference>
<dbReference type="CDD" id="cd01799">
    <property type="entry name" value="Ubl_HOIL1"/>
    <property type="match status" value="1"/>
</dbReference>
<evidence type="ECO:0000313" key="15">
    <source>
        <dbReference type="EMBL" id="MAA24271.1"/>
    </source>
</evidence>
<dbReference type="PROSITE" id="PS00518">
    <property type="entry name" value="ZF_RING_1"/>
    <property type="match status" value="1"/>
</dbReference>
<evidence type="ECO:0000256" key="2">
    <source>
        <dbReference type="ARBA" id="ARBA00022553"/>
    </source>
</evidence>
<dbReference type="InterPro" id="IPR047557">
    <property type="entry name" value="Rcat_RBR_HOIL1"/>
</dbReference>
<dbReference type="PROSITE" id="PS50053">
    <property type="entry name" value="UBIQUITIN_2"/>
    <property type="match status" value="1"/>
</dbReference>
<dbReference type="InterPro" id="IPR017907">
    <property type="entry name" value="Znf_RING_CS"/>
</dbReference>
<evidence type="ECO:0000256" key="9">
    <source>
        <dbReference type="PROSITE-ProRule" id="PRU00175"/>
    </source>
</evidence>
<dbReference type="AlphaFoldDB" id="A0A224Z9F7"/>
<dbReference type="CDD" id="cd20345">
    <property type="entry name" value="BRcat_RBR_HOIL1"/>
    <property type="match status" value="1"/>
</dbReference>
<evidence type="ECO:0000256" key="6">
    <source>
        <dbReference type="ARBA" id="ARBA00022771"/>
    </source>
</evidence>
<feature type="domain" description="RING-type" evidence="13">
    <location>
        <begin position="715"/>
        <end position="760"/>
    </location>
</feature>
<dbReference type="GO" id="GO:0004842">
    <property type="term" value="F:ubiquitin-protein transferase activity"/>
    <property type="evidence" value="ECO:0007669"/>
    <property type="project" value="TreeGrafter"/>
</dbReference>
<organism evidence="15">
    <name type="scientific">Rhipicephalus zambeziensis</name>
    <dbReference type="NCBI Taxonomy" id="60191"/>
    <lineage>
        <taxon>Eukaryota</taxon>
        <taxon>Metazoa</taxon>
        <taxon>Ecdysozoa</taxon>
        <taxon>Arthropoda</taxon>
        <taxon>Chelicerata</taxon>
        <taxon>Arachnida</taxon>
        <taxon>Acari</taxon>
        <taxon>Parasitiformes</taxon>
        <taxon>Ixodida</taxon>
        <taxon>Ixodoidea</taxon>
        <taxon>Ixodidae</taxon>
        <taxon>Rhipicephalinae</taxon>
        <taxon>Rhipicephalus</taxon>
        <taxon>Rhipicephalus</taxon>
    </lineage>
</organism>
<feature type="domain" description="Ubiquitin-like" evidence="12">
    <location>
        <begin position="470"/>
        <end position="534"/>
    </location>
</feature>
<feature type="compositionally biased region" description="Basic and acidic residues" evidence="10">
    <location>
        <begin position="671"/>
        <end position="681"/>
    </location>
</feature>
<protein>
    <submittedName>
        <fullName evidence="15">Ubiquitin-conjugating enzyme</fullName>
    </submittedName>
</protein>
<keyword evidence="7" id="KW-0833">Ubl conjugation pathway</keyword>
<dbReference type="GO" id="GO:0009893">
    <property type="term" value="P:positive regulation of metabolic process"/>
    <property type="evidence" value="ECO:0007669"/>
    <property type="project" value="UniProtKB-ARBA"/>
</dbReference>
<evidence type="ECO:0000256" key="4">
    <source>
        <dbReference type="ARBA" id="ARBA00022723"/>
    </source>
</evidence>
<evidence type="ECO:0000259" key="12">
    <source>
        <dbReference type="PROSITE" id="PS50053"/>
    </source>
</evidence>
<dbReference type="InterPro" id="IPR044066">
    <property type="entry name" value="TRIAD_supradom"/>
</dbReference>
<feature type="signal peptide" evidence="11">
    <location>
        <begin position="1"/>
        <end position="19"/>
    </location>
</feature>
<evidence type="ECO:0000256" key="11">
    <source>
        <dbReference type="SAM" id="SignalP"/>
    </source>
</evidence>
<dbReference type="PANTHER" id="PTHR22770:SF13">
    <property type="entry name" value="RING-TYPE DOMAIN-CONTAINING PROTEIN"/>
    <property type="match status" value="1"/>
</dbReference>
<dbReference type="GO" id="GO:0008270">
    <property type="term" value="F:zinc ion binding"/>
    <property type="evidence" value="ECO:0007669"/>
    <property type="project" value="UniProtKB-KW"/>
</dbReference>
<evidence type="ECO:0000259" key="13">
    <source>
        <dbReference type="PROSITE" id="PS50089"/>
    </source>
</evidence>
<feature type="region of interest" description="Disordered" evidence="10">
    <location>
        <begin position="103"/>
        <end position="126"/>
    </location>
</feature>
<evidence type="ECO:0000259" key="14">
    <source>
        <dbReference type="PROSITE" id="PS51873"/>
    </source>
</evidence>
<dbReference type="InterPro" id="IPR013083">
    <property type="entry name" value="Znf_RING/FYVE/PHD"/>
</dbReference>
<keyword evidence="2" id="KW-0597">Phosphoprotein</keyword>
<keyword evidence="4" id="KW-0479">Metal-binding</keyword>
<evidence type="ECO:0000256" key="8">
    <source>
        <dbReference type="ARBA" id="ARBA00022833"/>
    </source>
</evidence>
<keyword evidence="11" id="KW-0732">Signal</keyword>
<feature type="region of interest" description="Disordered" evidence="10">
    <location>
        <begin position="667"/>
        <end position="690"/>
    </location>
</feature>
<evidence type="ECO:0000256" key="7">
    <source>
        <dbReference type="ARBA" id="ARBA00022786"/>
    </source>
</evidence>
<name>A0A224Z9F7_9ACAR</name>
<dbReference type="GO" id="GO:0071797">
    <property type="term" value="C:LUBAC complex"/>
    <property type="evidence" value="ECO:0007669"/>
    <property type="project" value="TreeGrafter"/>
</dbReference>
<sequence length="943" mass="103888">MSICLALLLFILICLKVSMVNKLKKDKNMEKNLADLVVKPDLPVKTIPSPVTYVGDDSTEATGCGSSIKNKSVNDSQDVKMFHEKGKLALIRTMASECEKAVVHQPQASSREVRSSTLPPTRQCPPILEEEEPYASTAVGGESNNLESVLKRNSNVFELLDAFSKLELNSDETQKDSEPESPKHPRKQGKSLKSLFQKHPADASKVVSTKWTYTPMESKKDNFKDNFLTALKPGSHVTAVLEDKGTADYKTENIDVSLWEYDAKCVKNLSSQSPLNTQLASCRMNLKPVSHSPDFGNVFCKLRQQASSSSPGNPPWKHQQQTVKMLPDELRPSVSELPAVEAINKTSGGKKEGGGGLVAETASCADAAATASYSLEVMAGKALPVSLPQVSTHVNAHTSSGRQRPPVHPNSPTALMQAKLPALFRQLEEAISKGEHDRAAILARELAMYKVSCSLRRVRKVAPDPKQFIVKMYVEDRKSHVGPFSLPVHPEMTVSNLKKKVETEYNIPARVQRWILGKNLATDDGATLEHFGVSHSACPVFLYLVSPAEELRAEEVIRNRCWKPPDSIASTEEGEELANAIARHEPSDASSTLDALLNDRAAGWTCQLCGINNTEPGTCAMCGIAMVVDVSRQSVGADHNVEATLAYNTEPSETHDQLEASNSPAQAHFPLNKEDGSHVEPEQAPSPQTLLPQDYMRLVELDEQDLVPSMEAFECSVCFLGIEPGQGVLLRDCLHMFCRECLSSSVRYAEEAMVKCPFRNNEYSCSSHLQEREIRALVSPEVYEHHLSRSVKTAESQAPNSFHCKTADCPGWCMLEDNVNTFMCPVCGHSNCLTCRAIHEGKNCLQYQDELDFNAPDGQEAKQTKEYLDNMVKEGQAMHCPQCRVIVMKKWGCDWLKCSVCQTEICWVTKGPRWGPQGKGDTSAGCKCGVNGVKCHPKCNYCH</sequence>
<dbReference type="SMART" id="SM00184">
    <property type="entry name" value="RING"/>
    <property type="match status" value="2"/>
</dbReference>
<dbReference type="Gene3D" id="3.10.20.90">
    <property type="entry name" value="Phosphatidylinositol 3-kinase Catalytic Subunit, Chain A, domain 1"/>
    <property type="match status" value="1"/>
</dbReference>
<feature type="compositionally biased region" description="Basic and acidic residues" evidence="10">
    <location>
        <begin position="172"/>
        <end position="183"/>
    </location>
</feature>
<dbReference type="InterPro" id="IPR051628">
    <property type="entry name" value="LUBAC_E3_Ligases"/>
</dbReference>
<proteinExistence type="predicted"/>
<dbReference type="SUPFAM" id="SSF54236">
    <property type="entry name" value="Ubiquitin-like"/>
    <property type="match status" value="1"/>
</dbReference>